<accession>X0VGP1</accession>
<dbReference type="EMBL" id="BARS01027540">
    <property type="protein sequence ID" value="GAF99720.1"/>
    <property type="molecule type" value="Genomic_DNA"/>
</dbReference>
<organism evidence="1">
    <name type="scientific">marine sediment metagenome</name>
    <dbReference type="NCBI Taxonomy" id="412755"/>
    <lineage>
        <taxon>unclassified sequences</taxon>
        <taxon>metagenomes</taxon>
        <taxon>ecological metagenomes</taxon>
    </lineage>
</organism>
<protein>
    <submittedName>
        <fullName evidence="1">Uncharacterized protein</fullName>
    </submittedName>
</protein>
<reference evidence="1" key="1">
    <citation type="journal article" date="2014" name="Front. Microbiol.">
        <title>High frequency of phylogenetically diverse reductive dehalogenase-homologous genes in deep subseafloor sedimentary metagenomes.</title>
        <authorList>
            <person name="Kawai M."/>
            <person name="Futagami T."/>
            <person name="Toyoda A."/>
            <person name="Takaki Y."/>
            <person name="Nishi S."/>
            <person name="Hori S."/>
            <person name="Arai W."/>
            <person name="Tsubouchi T."/>
            <person name="Morono Y."/>
            <person name="Uchiyama I."/>
            <person name="Ito T."/>
            <person name="Fujiyama A."/>
            <person name="Inagaki F."/>
            <person name="Takami H."/>
        </authorList>
    </citation>
    <scope>NUCLEOTIDE SEQUENCE</scope>
    <source>
        <strain evidence="1">Expedition CK06-06</strain>
    </source>
</reference>
<evidence type="ECO:0000313" key="1">
    <source>
        <dbReference type="EMBL" id="GAF99720.1"/>
    </source>
</evidence>
<dbReference type="AlphaFoldDB" id="X0VGP1"/>
<proteinExistence type="predicted"/>
<sequence>MSSNFLKYLTTDIESLQQQLKIMDSGYDNRSLDSGYDNSSSDGYMICEYCGENADDNLKTIIDNETCYFCSMKCFEKIDIR</sequence>
<gene>
    <name evidence="1" type="ORF">S01H1_43240</name>
</gene>
<comment type="caution">
    <text evidence="1">The sequence shown here is derived from an EMBL/GenBank/DDBJ whole genome shotgun (WGS) entry which is preliminary data.</text>
</comment>
<name>X0VGP1_9ZZZZ</name>